<evidence type="ECO:0000313" key="2">
    <source>
        <dbReference type="EMBL" id="PWJ93881.1"/>
    </source>
</evidence>
<accession>A0A8E2WJ01</accession>
<evidence type="ECO:0000313" key="3">
    <source>
        <dbReference type="Proteomes" id="UP000245631"/>
    </source>
</evidence>
<proteinExistence type="predicted"/>
<name>A0A8E2WJ01_RHILI</name>
<feature type="transmembrane region" description="Helical" evidence="1">
    <location>
        <begin position="7"/>
        <end position="26"/>
    </location>
</feature>
<dbReference type="Proteomes" id="UP000245631">
    <property type="component" value="Unassembled WGS sequence"/>
</dbReference>
<dbReference type="EMBL" id="QGGH01000001">
    <property type="protein sequence ID" value="PWJ93881.1"/>
    <property type="molecule type" value="Genomic_DNA"/>
</dbReference>
<sequence>MLPVYEPLLLVTVFYIGLTFVITQVFQKLENAVPVRR</sequence>
<comment type="caution">
    <text evidence="2">The sequence shown here is derived from an EMBL/GenBank/DDBJ whole genome shotgun (WGS) entry which is preliminary data.</text>
</comment>
<protein>
    <submittedName>
        <fullName evidence="2">Uncharacterized protein</fullName>
    </submittedName>
</protein>
<keyword evidence="1" id="KW-0812">Transmembrane</keyword>
<evidence type="ECO:0000256" key="1">
    <source>
        <dbReference type="SAM" id="Phobius"/>
    </source>
</evidence>
<gene>
    <name evidence="2" type="ORF">C8D77_101561</name>
</gene>
<keyword evidence="1" id="KW-1133">Transmembrane helix</keyword>
<organism evidence="2 3">
    <name type="scientific">Rhizobium loti</name>
    <name type="common">Mesorhizobium loti</name>
    <dbReference type="NCBI Taxonomy" id="381"/>
    <lineage>
        <taxon>Bacteria</taxon>
        <taxon>Pseudomonadati</taxon>
        <taxon>Pseudomonadota</taxon>
        <taxon>Alphaproteobacteria</taxon>
        <taxon>Hyphomicrobiales</taxon>
        <taxon>Phyllobacteriaceae</taxon>
        <taxon>Mesorhizobium</taxon>
    </lineage>
</organism>
<reference evidence="2 3" key="1">
    <citation type="submission" date="2018-05" db="EMBL/GenBank/DDBJ databases">
        <title>Genomic Encyclopedia of Type Strains, Phase IV (KMG-IV): sequencing the most valuable type-strain genomes for metagenomic binning, comparative biology and taxonomic classification.</title>
        <authorList>
            <person name="Goeker M."/>
        </authorList>
    </citation>
    <scope>NUCLEOTIDE SEQUENCE [LARGE SCALE GENOMIC DNA]</scope>
    <source>
        <strain evidence="2 3">DSM 2626</strain>
    </source>
</reference>
<dbReference type="AlphaFoldDB" id="A0A8E2WJ01"/>
<keyword evidence="1" id="KW-0472">Membrane</keyword>